<dbReference type="EMBL" id="MRTJ01000001">
    <property type="protein sequence ID" value="OMF17513.1"/>
    <property type="molecule type" value="Genomic_DNA"/>
</dbReference>
<comment type="caution">
    <text evidence="1">The sequence shown here is derived from an EMBL/GenBank/DDBJ whole genome shotgun (WGS) entry which is preliminary data.</text>
</comment>
<proteinExistence type="predicted"/>
<dbReference type="InterPro" id="IPR032774">
    <property type="entry name" value="WG_beta_rep"/>
</dbReference>
<name>A0A1R1C5X2_PAEAM</name>
<sequence length="330" mass="36605">MRIKLKLALLLSIFTILLSVLYIPTQVSASKGVIQTIKIKPGETKKLKVPSHYTNNTNETMYLLPRAYLSGWGDAGANMVFITGTPAILKLLPGEGGAFSYTVKFAEKVKPGKYLMNFSVKEVGGGVFNEFTIEFIVGSVEPYILKIYTDDPHNQKLYVYQSSQGTYGYVDKNQKIIIPAKFQTAKPFNAKGAARVSANGKYGFINKKGAYLIKPQFDEIDDAGFHEGLVGVRVGKNWGFINEKGKVVVKPKYALTSFYTEGLAAVYLHNGKGGFIDKKGKMVIPAIYSDVVGFHNGRAIVYKNGKAYYINKKGKIIKEATDILKWEYDE</sequence>
<protein>
    <recommendedName>
        <fullName evidence="3">WG repeat-containing protein</fullName>
    </recommendedName>
</protein>
<dbReference type="Proteomes" id="UP000187134">
    <property type="component" value="Unassembled WGS sequence"/>
</dbReference>
<dbReference type="RefSeq" id="WP_076330785.1">
    <property type="nucleotide sequence ID" value="NZ_MRTJ01000001.1"/>
</dbReference>
<dbReference type="PANTHER" id="PTHR37841:SF1">
    <property type="entry name" value="DUF3298 DOMAIN-CONTAINING PROTEIN"/>
    <property type="match status" value="1"/>
</dbReference>
<organism evidence="1 2">
    <name type="scientific">Paenibacillus amylolyticus</name>
    <dbReference type="NCBI Taxonomy" id="1451"/>
    <lineage>
        <taxon>Bacteria</taxon>
        <taxon>Bacillati</taxon>
        <taxon>Bacillota</taxon>
        <taxon>Bacilli</taxon>
        <taxon>Bacillales</taxon>
        <taxon>Paenibacillaceae</taxon>
        <taxon>Paenibacillus</taxon>
    </lineage>
</organism>
<evidence type="ECO:0008006" key="3">
    <source>
        <dbReference type="Google" id="ProtNLM"/>
    </source>
</evidence>
<accession>A0A1R1C5X2</accession>
<gene>
    <name evidence="1" type="ORF">BK131_06005</name>
</gene>
<dbReference type="Pfam" id="PF14903">
    <property type="entry name" value="WG_beta_rep"/>
    <property type="match status" value="3"/>
</dbReference>
<dbReference type="PANTHER" id="PTHR37841">
    <property type="entry name" value="GLR2918 PROTEIN"/>
    <property type="match status" value="1"/>
</dbReference>
<evidence type="ECO:0000313" key="1">
    <source>
        <dbReference type="EMBL" id="OMF17513.1"/>
    </source>
</evidence>
<dbReference type="OrthoDB" id="210273at2"/>
<dbReference type="AlphaFoldDB" id="A0A1R1C5X2"/>
<evidence type="ECO:0000313" key="2">
    <source>
        <dbReference type="Proteomes" id="UP000187134"/>
    </source>
</evidence>
<dbReference type="SUPFAM" id="SSF69360">
    <property type="entry name" value="Cell wall binding repeat"/>
    <property type="match status" value="1"/>
</dbReference>
<reference evidence="1 2" key="1">
    <citation type="submission" date="2016-11" db="EMBL/GenBank/DDBJ databases">
        <title>Paenibacillus species isolates.</title>
        <authorList>
            <person name="Beno S.M."/>
        </authorList>
    </citation>
    <scope>NUCLEOTIDE SEQUENCE [LARGE SCALE GENOMIC DNA]</scope>
    <source>
        <strain evidence="1 2">FSL H8-0246</strain>
    </source>
</reference>